<sequence length="249" mass="28222">MGISPVAGRRSKKRDALREFYLIPTLLRWHYNECTRICGEECGKNHPQHIRLKFEPRSPRHRHSSLLREWREKPPPVHPTEIRTSISPSSAVELNTTSALANYVTEAGKTIEKMKEDIGDSYFWASVNKTTHLCGINIGNIVVIQTFDEEAAISIREAKFATSSSTVVSDLAYVNKYFGKFPGAILSLEARDLPLIESATEKSMRYILFDCKKELYLLLREGNMQNHLEKSALTTPDRAYNPIPTIIGS</sequence>
<dbReference type="AlphaFoldDB" id="A0A7R9NXN4"/>
<organism evidence="1">
    <name type="scientific">Timema tahoe</name>
    <dbReference type="NCBI Taxonomy" id="61484"/>
    <lineage>
        <taxon>Eukaryota</taxon>
        <taxon>Metazoa</taxon>
        <taxon>Ecdysozoa</taxon>
        <taxon>Arthropoda</taxon>
        <taxon>Hexapoda</taxon>
        <taxon>Insecta</taxon>
        <taxon>Pterygota</taxon>
        <taxon>Neoptera</taxon>
        <taxon>Polyneoptera</taxon>
        <taxon>Phasmatodea</taxon>
        <taxon>Timematodea</taxon>
        <taxon>Timematoidea</taxon>
        <taxon>Timematidae</taxon>
        <taxon>Timema</taxon>
    </lineage>
</organism>
<gene>
    <name evidence="1" type="ORF">TTEB3V08_LOCUS8010</name>
</gene>
<accession>A0A7R9NXN4</accession>
<reference evidence="1" key="1">
    <citation type="submission" date="2020-11" db="EMBL/GenBank/DDBJ databases">
        <authorList>
            <person name="Tran Van P."/>
        </authorList>
    </citation>
    <scope>NUCLEOTIDE SEQUENCE</scope>
</reference>
<name>A0A7R9NXN4_9NEOP</name>
<dbReference type="EMBL" id="OE003363">
    <property type="protein sequence ID" value="CAD7460065.1"/>
    <property type="molecule type" value="Genomic_DNA"/>
</dbReference>
<proteinExistence type="predicted"/>
<protein>
    <submittedName>
        <fullName evidence="1">Uncharacterized protein</fullName>
    </submittedName>
</protein>
<evidence type="ECO:0000313" key="1">
    <source>
        <dbReference type="EMBL" id="CAD7460065.1"/>
    </source>
</evidence>